<protein>
    <submittedName>
        <fullName evidence="2">(rape) hypothetical protein</fullName>
    </submittedName>
    <submittedName>
        <fullName evidence="3">BnaC06g07920D protein</fullName>
    </submittedName>
</protein>
<dbReference type="PaxDb" id="3708-A0A078FQ67"/>
<dbReference type="Gramene" id="CDY15306">
    <property type="protein sequence ID" value="CDY15306"/>
    <property type="gene ID" value="GSBRNA2T00085557001"/>
</dbReference>
<evidence type="ECO:0000313" key="3">
    <source>
        <dbReference type="EMBL" id="CDY15306.1"/>
    </source>
</evidence>
<accession>A0A078FQ67</accession>
<proteinExistence type="predicted"/>
<dbReference type="InterPro" id="IPR040283">
    <property type="entry name" value="DDB_G0292058-like"/>
</dbReference>
<name>A0A078FQ67_BRANA</name>
<keyword evidence="1" id="KW-1133">Transmembrane helix</keyword>
<reference evidence="3" key="2">
    <citation type="submission" date="2014-06" db="EMBL/GenBank/DDBJ databases">
        <authorList>
            <person name="Genoscope - CEA"/>
        </authorList>
    </citation>
    <scope>NUCLEOTIDE SEQUENCE</scope>
</reference>
<dbReference type="SMR" id="A0A078FQ67"/>
<dbReference type="AlphaFoldDB" id="A0A078FQ67"/>
<dbReference type="EMBL" id="LK032053">
    <property type="protein sequence ID" value="CDY15306.1"/>
    <property type="molecule type" value="Genomic_DNA"/>
</dbReference>
<reference evidence="3 4" key="1">
    <citation type="journal article" date="2014" name="Science">
        <title>Plant genetics. Early allopolyploid evolution in the post-Neolithic Brassica napus oilseed genome.</title>
        <authorList>
            <person name="Chalhoub B."/>
            <person name="Denoeud F."/>
            <person name="Liu S."/>
            <person name="Parkin I.A."/>
            <person name="Tang H."/>
            <person name="Wang X."/>
            <person name="Chiquet J."/>
            <person name="Belcram H."/>
            <person name="Tong C."/>
            <person name="Samans B."/>
            <person name="Correa M."/>
            <person name="Da Silva C."/>
            <person name="Just J."/>
            <person name="Falentin C."/>
            <person name="Koh C.S."/>
            <person name="Le Clainche I."/>
            <person name="Bernard M."/>
            <person name="Bento P."/>
            <person name="Noel B."/>
            <person name="Labadie K."/>
            <person name="Alberti A."/>
            <person name="Charles M."/>
            <person name="Arnaud D."/>
            <person name="Guo H."/>
            <person name="Daviaud C."/>
            <person name="Alamery S."/>
            <person name="Jabbari K."/>
            <person name="Zhao M."/>
            <person name="Edger P.P."/>
            <person name="Chelaifa H."/>
            <person name="Tack D."/>
            <person name="Lassalle G."/>
            <person name="Mestiri I."/>
            <person name="Schnel N."/>
            <person name="Le Paslier M.C."/>
            <person name="Fan G."/>
            <person name="Renault V."/>
            <person name="Bayer P.E."/>
            <person name="Golicz A.A."/>
            <person name="Manoli S."/>
            <person name="Lee T.H."/>
            <person name="Thi V.H."/>
            <person name="Chalabi S."/>
            <person name="Hu Q."/>
            <person name="Fan C."/>
            <person name="Tollenaere R."/>
            <person name="Lu Y."/>
            <person name="Battail C."/>
            <person name="Shen J."/>
            <person name="Sidebottom C.H."/>
            <person name="Wang X."/>
            <person name="Canaguier A."/>
            <person name="Chauveau A."/>
            <person name="Berard A."/>
            <person name="Deniot G."/>
            <person name="Guan M."/>
            <person name="Liu Z."/>
            <person name="Sun F."/>
            <person name="Lim Y.P."/>
            <person name="Lyons E."/>
            <person name="Town C.D."/>
            <person name="Bancroft I."/>
            <person name="Wang X."/>
            <person name="Meng J."/>
            <person name="Ma J."/>
            <person name="Pires J.C."/>
            <person name="King G.J."/>
            <person name="Brunel D."/>
            <person name="Delourme R."/>
            <person name="Renard M."/>
            <person name="Aury J.M."/>
            <person name="Adams K.L."/>
            <person name="Batley J."/>
            <person name="Snowdon R.J."/>
            <person name="Tost J."/>
            <person name="Edwards D."/>
            <person name="Zhou Y."/>
            <person name="Hua W."/>
            <person name="Sharpe A.G."/>
            <person name="Paterson A.H."/>
            <person name="Guan C."/>
            <person name="Wincker P."/>
        </authorList>
    </citation>
    <scope>NUCLEOTIDE SEQUENCE [LARGE SCALE GENOMIC DNA]</scope>
    <source>
        <strain evidence="4">cv. Darmor-bzh</strain>
    </source>
</reference>
<feature type="transmembrane region" description="Helical" evidence="1">
    <location>
        <begin position="33"/>
        <end position="57"/>
    </location>
</feature>
<dbReference type="STRING" id="3708.A0A078FQ67"/>
<keyword evidence="1" id="KW-0472">Membrane</keyword>
<dbReference type="EMBL" id="HG994370">
    <property type="protein sequence ID" value="CAF2056487.1"/>
    <property type="molecule type" value="Genomic_DNA"/>
</dbReference>
<evidence type="ECO:0000313" key="2">
    <source>
        <dbReference type="EMBL" id="CAF2056487.1"/>
    </source>
</evidence>
<evidence type="ECO:0000256" key="1">
    <source>
        <dbReference type="SAM" id="Phobius"/>
    </source>
</evidence>
<gene>
    <name evidence="3" type="primary">BnaC06g07920D</name>
    <name evidence="2" type="ORF">DARMORV10_C06P12050.1</name>
    <name evidence="3" type="ORF">GSBRNA2T00085557001</name>
</gene>
<dbReference type="Proteomes" id="UP000028999">
    <property type="component" value="Unassembled WGS sequence"/>
</dbReference>
<dbReference type="PANTHER" id="PTHR31414:SF13">
    <property type="entry name" value="TRANSMEMBRANE PROTEIN"/>
    <property type="match status" value="1"/>
</dbReference>
<keyword evidence="1" id="KW-0812">Transmembrane</keyword>
<reference evidence="2" key="3">
    <citation type="submission" date="2021-01" db="EMBL/GenBank/DDBJ databases">
        <authorList>
            <consortium name="Genoscope - CEA"/>
            <person name="William W."/>
        </authorList>
    </citation>
    <scope>NUCLEOTIDE SEQUENCE</scope>
</reference>
<sequence>MPLPSLQGGAFTTIKKPGREKSSMKFSSKSIRYYFLPLIFLLFFTLIEIIGCLLLYLGQIRYNKSTTETLAYVMRQADSIVSQRRAISEHLASAKQMGVLQVSLPANVQTEIEQIGVKLSSSIATNSSSDIRNFLNSVITRVKTLECSLCAFLSKNYLTLFLFFSRVILGWILVTGKSARGKQSATRVIINVTFIILA</sequence>
<keyword evidence="4" id="KW-1185">Reference proteome</keyword>
<organism evidence="3 4">
    <name type="scientific">Brassica napus</name>
    <name type="common">Rape</name>
    <dbReference type="NCBI Taxonomy" id="3708"/>
    <lineage>
        <taxon>Eukaryota</taxon>
        <taxon>Viridiplantae</taxon>
        <taxon>Streptophyta</taxon>
        <taxon>Embryophyta</taxon>
        <taxon>Tracheophyta</taxon>
        <taxon>Spermatophyta</taxon>
        <taxon>Magnoliopsida</taxon>
        <taxon>eudicotyledons</taxon>
        <taxon>Gunneridae</taxon>
        <taxon>Pentapetalae</taxon>
        <taxon>rosids</taxon>
        <taxon>malvids</taxon>
        <taxon>Brassicales</taxon>
        <taxon>Brassicaceae</taxon>
        <taxon>Brassiceae</taxon>
        <taxon>Brassica</taxon>
    </lineage>
</organism>
<evidence type="ECO:0000313" key="4">
    <source>
        <dbReference type="Proteomes" id="UP000028999"/>
    </source>
</evidence>
<feature type="transmembrane region" description="Helical" evidence="1">
    <location>
        <begin position="157"/>
        <end position="174"/>
    </location>
</feature>
<dbReference type="PANTHER" id="PTHR31414">
    <property type="entry name" value="TRANSMEMBRANE PROTEIN DDB_G0292058"/>
    <property type="match status" value="1"/>
</dbReference>
<dbReference type="Proteomes" id="UP001295469">
    <property type="component" value="Chromosome C06"/>
</dbReference>